<evidence type="ECO:0000313" key="1">
    <source>
        <dbReference type="EMBL" id="ACN14753.1"/>
    </source>
</evidence>
<reference evidence="1 2" key="1">
    <citation type="journal article" date="2009" name="Environ. Microbiol.">
        <title>Genome sequence of Desulfobacterium autotrophicum HRM2, a marine sulfate reducer oxidizing organic carbon completely to carbon dioxide.</title>
        <authorList>
            <person name="Strittmatter A.W."/>
            <person name="Liesegang H."/>
            <person name="Rabus R."/>
            <person name="Decker I."/>
            <person name="Amann J."/>
            <person name="Andres S."/>
            <person name="Henne A."/>
            <person name="Fricke W.F."/>
            <person name="Martinez-Arias R."/>
            <person name="Bartels D."/>
            <person name="Goesmann A."/>
            <person name="Krause L."/>
            <person name="Puehler A."/>
            <person name="Klenk H.P."/>
            <person name="Richter M."/>
            <person name="Schuler M."/>
            <person name="Gloeckner F.O."/>
            <person name="Meyerdierks A."/>
            <person name="Gottschalk G."/>
            <person name="Amann R."/>
        </authorList>
    </citation>
    <scope>NUCLEOTIDE SEQUENCE [LARGE SCALE GENOMIC DNA]</scope>
    <source>
        <strain evidence="2">ATCC 43914 / DSM 3382 / HRM2</strain>
    </source>
</reference>
<dbReference type="HOGENOM" id="CLU_125010_0_0_7"/>
<gene>
    <name evidence="1" type="ordered locus">HRM2_16440</name>
</gene>
<organism evidence="1 2">
    <name type="scientific">Desulforapulum autotrophicum (strain ATCC 43914 / DSM 3382 / VKM B-1955 / HRM2)</name>
    <name type="common">Desulfobacterium autotrophicum</name>
    <dbReference type="NCBI Taxonomy" id="177437"/>
    <lineage>
        <taxon>Bacteria</taxon>
        <taxon>Pseudomonadati</taxon>
        <taxon>Thermodesulfobacteriota</taxon>
        <taxon>Desulfobacteria</taxon>
        <taxon>Desulfobacterales</taxon>
        <taxon>Desulfobacteraceae</taxon>
        <taxon>Desulforapulum</taxon>
    </lineage>
</organism>
<protein>
    <recommendedName>
        <fullName evidence="3">YkgJ family cysteine cluster protein</fullName>
    </recommendedName>
</protein>
<dbReference type="eggNOG" id="COG0727">
    <property type="taxonomic scope" value="Bacteria"/>
</dbReference>
<dbReference type="EMBL" id="CP001087">
    <property type="protein sequence ID" value="ACN14753.1"/>
    <property type="molecule type" value="Genomic_DNA"/>
</dbReference>
<dbReference type="Proteomes" id="UP000000442">
    <property type="component" value="Chromosome"/>
</dbReference>
<dbReference type="KEGG" id="dat:HRM2_16440"/>
<dbReference type="PANTHER" id="PTHR35866:SF1">
    <property type="entry name" value="YKGJ FAMILY CYSTEINE CLUSTER PROTEIN"/>
    <property type="match status" value="1"/>
</dbReference>
<name>C0QAG8_DESAH</name>
<evidence type="ECO:0000313" key="2">
    <source>
        <dbReference type="Proteomes" id="UP000000442"/>
    </source>
</evidence>
<sequence>MDSEIISASDIFNCTQCGQCCSGFGGTYVNDVDIQRIAAFIGCEPTTFIEQYCNRSGSRWVIRQAENGLCIFFDKNCTIHPVKPYMCRAWPFLRTLIKNPENWDAMARSCPGMQPGVPEKHVSRIAAKEVERLDASYPFSTQK</sequence>
<dbReference type="AlphaFoldDB" id="C0QAG8"/>
<accession>C0QAG8</accession>
<dbReference type="Pfam" id="PF03692">
    <property type="entry name" value="CxxCxxCC"/>
    <property type="match status" value="1"/>
</dbReference>
<dbReference type="RefSeq" id="WP_015903540.1">
    <property type="nucleotide sequence ID" value="NC_012108.1"/>
</dbReference>
<dbReference type="PANTHER" id="PTHR35866">
    <property type="entry name" value="PUTATIVE-RELATED"/>
    <property type="match status" value="1"/>
</dbReference>
<keyword evidence="2" id="KW-1185">Reference proteome</keyword>
<evidence type="ECO:0008006" key="3">
    <source>
        <dbReference type="Google" id="ProtNLM"/>
    </source>
</evidence>
<dbReference type="InterPro" id="IPR005358">
    <property type="entry name" value="Puta_zinc/iron-chelating_dom"/>
</dbReference>
<proteinExistence type="predicted"/>
<dbReference type="STRING" id="177437.HRM2_16440"/>